<dbReference type="Proteomes" id="UP000277236">
    <property type="component" value="Unassembled WGS sequence"/>
</dbReference>
<organism evidence="6 7">
    <name type="scientific">Pseudomonas cichorii</name>
    <dbReference type="NCBI Taxonomy" id="36746"/>
    <lineage>
        <taxon>Bacteria</taxon>
        <taxon>Pseudomonadati</taxon>
        <taxon>Pseudomonadota</taxon>
        <taxon>Gammaproteobacteria</taxon>
        <taxon>Pseudomonadales</taxon>
        <taxon>Pseudomonadaceae</taxon>
        <taxon>Pseudomonas</taxon>
    </lineage>
</organism>
<name>A0A3M4LJE8_PSECI</name>
<evidence type="ECO:0000313" key="7">
    <source>
        <dbReference type="Proteomes" id="UP000277236"/>
    </source>
</evidence>
<gene>
    <name evidence="6" type="ORF">ALQ04_04636</name>
</gene>
<accession>A0A3M4LJE8</accession>
<proteinExistence type="inferred from homology"/>
<feature type="domain" description="Multidrug resistance protein MdtA-like barrel-sandwich hybrid" evidence="4">
    <location>
        <begin position="139"/>
        <end position="332"/>
    </location>
</feature>
<keyword evidence="3" id="KW-1133">Transmembrane helix</keyword>
<feature type="compositionally biased region" description="Polar residues" evidence="2">
    <location>
        <begin position="53"/>
        <end position="62"/>
    </location>
</feature>
<dbReference type="InterPro" id="IPR050739">
    <property type="entry name" value="MFP"/>
</dbReference>
<comment type="similarity">
    <text evidence="1">Belongs to the membrane fusion protein (MFP) (TC 8.A.1) family.</text>
</comment>
<keyword evidence="3" id="KW-0812">Transmembrane</keyword>
<dbReference type="Gene3D" id="2.40.30.170">
    <property type="match status" value="1"/>
</dbReference>
<feature type="region of interest" description="Disordered" evidence="2">
    <location>
        <begin position="46"/>
        <end position="91"/>
    </location>
</feature>
<evidence type="ECO:0000259" key="4">
    <source>
        <dbReference type="Pfam" id="PF25917"/>
    </source>
</evidence>
<dbReference type="Pfam" id="PF25917">
    <property type="entry name" value="BSH_RND"/>
    <property type="match status" value="1"/>
</dbReference>
<dbReference type="PANTHER" id="PTHR30386:SF24">
    <property type="entry name" value="MULTIDRUG RESISTANCE EFFLUX PUMP"/>
    <property type="match status" value="1"/>
</dbReference>
<dbReference type="GO" id="GO:0055085">
    <property type="term" value="P:transmembrane transport"/>
    <property type="evidence" value="ECO:0007669"/>
    <property type="project" value="InterPro"/>
</dbReference>
<dbReference type="EMBL" id="RBRE01000085">
    <property type="protein sequence ID" value="RMQ41643.1"/>
    <property type="molecule type" value="Genomic_DNA"/>
</dbReference>
<evidence type="ECO:0000256" key="1">
    <source>
        <dbReference type="ARBA" id="ARBA00009477"/>
    </source>
</evidence>
<comment type="caution">
    <text evidence="6">The sequence shown here is derived from an EMBL/GenBank/DDBJ whole genome shotgun (WGS) entry which is preliminary data.</text>
</comment>
<sequence length="440" mass="47982">MHVDCSDRRTDDDLDLGPCTLAENDHPTDCIDACFARYFTFRPQPWRQPFMNEPTQPGSNARDNADSIQAPDSPPPPPVTTPPTSEPRSRRKRIISTSIFAGIALAGVLIVLYAWELPPFTSPIQSTENAQIRGQTTIIGTQLNGYVHEVPVQDFQFVKTGDLLVRLDDRIYRRNLEQAVAQLAVQKAALANNLQQRRSAEATIVQRQAALQSSIAQGSKSAADLRRSQALVTDGSVSRSELDVSRAADAQAIAAVAEARAALQISREDLQTVIINRDSLQASVENAQAAIELARIDLDNTRILAPRDGQLGQIGVRLGAYVNSGAQLMALVPNRLWIIANLKETQMADVRLGQSVSFTVDALNNRRLSGRVQRISPAAGSEFSLLPADNATGNFVKISQRIPVRIIVDPDQPEVERLRPGMSVVVRIDTQSGGDVPPEP</sequence>
<evidence type="ECO:0000256" key="2">
    <source>
        <dbReference type="SAM" id="MobiDB-lite"/>
    </source>
</evidence>
<dbReference type="Pfam" id="PF25963">
    <property type="entry name" value="Beta-barrel_AAEA"/>
    <property type="match status" value="1"/>
</dbReference>
<keyword evidence="3" id="KW-0472">Membrane</keyword>
<dbReference type="AlphaFoldDB" id="A0A3M4LJE8"/>
<feature type="transmembrane region" description="Helical" evidence="3">
    <location>
        <begin position="94"/>
        <end position="115"/>
    </location>
</feature>
<reference evidence="6 7" key="1">
    <citation type="submission" date="2018-08" db="EMBL/GenBank/DDBJ databases">
        <title>Recombination of ecologically and evolutionarily significant loci maintains genetic cohesion in the Pseudomonas syringae species complex.</title>
        <authorList>
            <person name="Dillon M."/>
            <person name="Thakur S."/>
            <person name="Almeida R.N.D."/>
            <person name="Weir B.S."/>
            <person name="Guttman D.S."/>
        </authorList>
    </citation>
    <scope>NUCLEOTIDE SEQUENCE [LARGE SCALE GENOMIC DNA]</scope>
    <source>
        <strain evidence="6 7">ICMP 3353</strain>
    </source>
</reference>
<protein>
    <submittedName>
        <fullName evidence="6">Secretion protein HlyD</fullName>
    </submittedName>
</protein>
<dbReference type="InterPro" id="IPR058634">
    <property type="entry name" value="AaeA-lik-b-barrel"/>
</dbReference>
<dbReference type="Gene3D" id="2.40.50.100">
    <property type="match status" value="1"/>
</dbReference>
<evidence type="ECO:0000256" key="3">
    <source>
        <dbReference type="SAM" id="Phobius"/>
    </source>
</evidence>
<dbReference type="SUPFAM" id="SSF111369">
    <property type="entry name" value="HlyD-like secretion proteins"/>
    <property type="match status" value="2"/>
</dbReference>
<dbReference type="InterPro" id="IPR058625">
    <property type="entry name" value="MdtA-like_BSH"/>
</dbReference>
<feature type="domain" description="p-hydroxybenzoic acid efflux pump subunit AaeA-like beta-barrel" evidence="5">
    <location>
        <begin position="337"/>
        <end position="428"/>
    </location>
</feature>
<dbReference type="Gene3D" id="1.10.287.470">
    <property type="entry name" value="Helix hairpin bin"/>
    <property type="match status" value="2"/>
</dbReference>
<evidence type="ECO:0000259" key="5">
    <source>
        <dbReference type="Pfam" id="PF25963"/>
    </source>
</evidence>
<evidence type="ECO:0000313" key="6">
    <source>
        <dbReference type="EMBL" id="RMQ41643.1"/>
    </source>
</evidence>
<dbReference type="PANTHER" id="PTHR30386">
    <property type="entry name" value="MEMBRANE FUSION SUBUNIT OF EMRAB-TOLC MULTIDRUG EFFLUX PUMP"/>
    <property type="match status" value="1"/>
</dbReference>
<feature type="compositionally biased region" description="Pro residues" evidence="2">
    <location>
        <begin position="72"/>
        <end position="85"/>
    </location>
</feature>